<dbReference type="InterPro" id="IPR001460">
    <property type="entry name" value="PCN-bd_Tpept"/>
</dbReference>
<dbReference type="Pfam" id="PF00905">
    <property type="entry name" value="Transpeptidase"/>
    <property type="match status" value="1"/>
</dbReference>
<dbReference type="GO" id="GO:0071972">
    <property type="term" value="F:peptidoglycan L,D-transpeptidase activity"/>
    <property type="evidence" value="ECO:0007669"/>
    <property type="project" value="TreeGrafter"/>
</dbReference>
<dbReference type="Gene3D" id="3.40.710.10">
    <property type="entry name" value="DD-peptidase/beta-lactamase superfamily"/>
    <property type="match status" value="1"/>
</dbReference>
<evidence type="ECO:0000313" key="5">
    <source>
        <dbReference type="Proteomes" id="UP000559117"/>
    </source>
</evidence>
<dbReference type="Proteomes" id="UP000559117">
    <property type="component" value="Unassembled WGS sequence"/>
</dbReference>
<dbReference type="GO" id="GO:0016757">
    <property type="term" value="F:glycosyltransferase activity"/>
    <property type="evidence" value="ECO:0007669"/>
    <property type="project" value="UniProtKB-KW"/>
</dbReference>
<organism evidence="4 5">
    <name type="scientific">Pectinatus brassicae</name>
    <dbReference type="NCBI Taxonomy" id="862415"/>
    <lineage>
        <taxon>Bacteria</taxon>
        <taxon>Bacillati</taxon>
        <taxon>Bacillota</taxon>
        <taxon>Negativicutes</taxon>
        <taxon>Selenomonadales</taxon>
        <taxon>Selenomonadaceae</taxon>
        <taxon>Pectinatus</taxon>
    </lineage>
</organism>
<dbReference type="SUPFAM" id="SSF56601">
    <property type="entry name" value="beta-lactamase/transpeptidase-like"/>
    <property type="match status" value="1"/>
</dbReference>
<keyword evidence="1" id="KW-0472">Membrane</keyword>
<dbReference type="EMBL" id="JACHFH010000006">
    <property type="protein sequence ID" value="MBB5335528.1"/>
    <property type="molecule type" value="Genomic_DNA"/>
</dbReference>
<dbReference type="SUPFAM" id="SSF56519">
    <property type="entry name" value="Penicillin binding protein dimerisation domain"/>
    <property type="match status" value="1"/>
</dbReference>
<dbReference type="GO" id="GO:0071555">
    <property type="term" value="P:cell wall organization"/>
    <property type="evidence" value="ECO:0007669"/>
    <property type="project" value="TreeGrafter"/>
</dbReference>
<evidence type="ECO:0000256" key="1">
    <source>
        <dbReference type="SAM" id="Phobius"/>
    </source>
</evidence>
<dbReference type="GO" id="GO:0005886">
    <property type="term" value="C:plasma membrane"/>
    <property type="evidence" value="ECO:0007669"/>
    <property type="project" value="TreeGrafter"/>
</dbReference>
<dbReference type="PANTHER" id="PTHR30627">
    <property type="entry name" value="PEPTIDOGLYCAN D,D-TRANSPEPTIDASE"/>
    <property type="match status" value="1"/>
</dbReference>
<keyword evidence="5" id="KW-1185">Reference proteome</keyword>
<feature type="domain" description="Penicillin-binding protein transpeptidase" evidence="2">
    <location>
        <begin position="158"/>
        <end position="463"/>
    </location>
</feature>
<keyword evidence="4" id="KW-0328">Glycosyltransferase</keyword>
<dbReference type="Gene3D" id="3.90.1310.10">
    <property type="entry name" value="Penicillin-binding protein 2a (Domain 2)"/>
    <property type="match status" value="1"/>
</dbReference>
<evidence type="ECO:0000313" key="4">
    <source>
        <dbReference type="EMBL" id="MBB5335528.1"/>
    </source>
</evidence>
<reference evidence="4 5" key="1">
    <citation type="submission" date="2020-08" db="EMBL/GenBank/DDBJ databases">
        <title>Genomic Encyclopedia of Type Strains, Phase IV (KMG-IV): sequencing the most valuable type-strain genomes for metagenomic binning, comparative biology and taxonomic classification.</title>
        <authorList>
            <person name="Goeker M."/>
        </authorList>
    </citation>
    <scope>NUCLEOTIDE SEQUENCE [LARGE SCALE GENOMIC DNA]</scope>
    <source>
        <strain evidence="4 5">DSM 24661</strain>
    </source>
</reference>
<name>A0A840ULE6_9FIRM</name>
<gene>
    <name evidence="4" type="ORF">HNR32_000655</name>
</gene>
<dbReference type="EC" id="2.4.1.129" evidence="4"/>
<dbReference type="InterPro" id="IPR012338">
    <property type="entry name" value="Beta-lactam/transpept-like"/>
</dbReference>
<comment type="caution">
    <text evidence="4">The sequence shown here is derived from an EMBL/GenBank/DDBJ whole genome shotgun (WGS) entry which is preliminary data.</text>
</comment>
<proteinExistence type="predicted"/>
<keyword evidence="4" id="KW-0808">Transferase</keyword>
<keyword evidence="1" id="KW-1133">Transmembrane helix</keyword>
<dbReference type="PANTHER" id="PTHR30627:SF24">
    <property type="entry name" value="PENICILLIN-BINDING PROTEIN 4B"/>
    <property type="match status" value="1"/>
</dbReference>
<evidence type="ECO:0000259" key="3">
    <source>
        <dbReference type="Pfam" id="PF21922"/>
    </source>
</evidence>
<evidence type="ECO:0000259" key="2">
    <source>
        <dbReference type="Pfam" id="PF00905"/>
    </source>
</evidence>
<dbReference type="InterPro" id="IPR054120">
    <property type="entry name" value="PBPA_dimer"/>
</dbReference>
<dbReference type="InterPro" id="IPR036138">
    <property type="entry name" value="PBP_dimer_sf"/>
</dbReference>
<keyword evidence="1" id="KW-0812">Transmembrane</keyword>
<feature type="transmembrane region" description="Helical" evidence="1">
    <location>
        <begin position="12"/>
        <end position="33"/>
    </location>
</feature>
<feature type="domain" description="Penicillin binding protein A dimerisation" evidence="3">
    <location>
        <begin position="57"/>
        <end position="117"/>
    </location>
</feature>
<dbReference type="InterPro" id="IPR050515">
    <property type="entry name" value="Beta-lactam/transpept"/>
</dbReference>
<sequence length="473" mass="51948">MRDDNINKNIFRIAQVFIVLFVILLINLSYIQIVKSDWYTNNSLNARIINRENSILRGDIIDSTGKKLVYSEKQNNEIKRMYPYGEICAFPIGYFGKNIGSAGIEQTQNIDLAGLNMTMHKLGPIEQLFEGKKGNTIKLTLDVNLQKTAWNAIGQRRGAAVVMDADTGAVLVMASRPAFNPNTINEDWDKLRNDKNSPLINRAAQGLYPPGSSIKPLIADAALQQKIISPDTRINCGPFYDLGNGQKIYEADKATYGNINLDEGLIHSSNVMFAGLAVKLGNKELQQAFSRFGFYDKVKSDFYTQTPHMPDFGKLSTGETAQVGIGQADLLVTPLRMAMLAEAFINQGKIMQPYLVDSVQTLDGVTIRTTSPTLFKEATDVNRAELINSYMADVVKKGTGKNAHVNGIEIAGKTGTAENSQGADHAWFMGTACVKGRNIAFAVILENSGFGGAEAAPIIKQIITTMLREDYDV</sequence>
<protein>
    <submittedName>
        <fullName evidence="4">Peptidoglycan glycosyltransferase</fullName>
        <ecNumber evidence="4">2.4.1.129</ecNumber>
    </submittedName>
</protein>
<dbReference type="RefSeq" id="WP_183859612.1">
    <property type="nucleotide sequence ID" value="NZ_JACHFH010000006.1"/>
</dbReference>
<dbReference type="GO" id="GO:0008658">
    <property type="term" value="F:penicillin binding"/>
    <property type="evidence" value="ECO:0007669"/>
    <property type="project" value="InterPro"/>
</dbReference>
<dbReference type="Pfam" id="PF21922">
    <property type="entry name" value="PBP_dimer_2"/>
    <property type="match status" value="1"/>
</dbReference>
<dbReference type="AlphaFoldDB" id="A0A840ULE6"/>
<accession>A0A840ULE6</accession>